<dbReference type="GO" id="GO:0003712">
    <property type="term" value="F:transcription coregulator activity"/>
    <property type="evidence" value="ECO:0007669"/>
    <property type="project" value="TreeGrafter"/>
</dbReference>
<dbReference type="PANTHER" id="PTHR12549:SF38">
    <property type="entry name" value="JMJC DOMAIN-CONTAINING HISTONE DEMETHYLASE 2, ISOFORM A"/>
    <property type="match status" value="1"/>
</dbReference>
<dbReference type="AlphaFoldDB" id="H2YD02"/>
<dbReference type="GO" id="GO:0032454">
    <property type="term" value="F:histone H3K9 demethylase activity"/>
    <property type="evidence" value="ECO:0007669"/>
    <property type="project" value="InterPro"/>
</dbReference>
<reference evidence="6" key="2">
    <citation type="submission" date="2025-08" db="UniProtKB">
        <authorList>
            <consortium name="Ensembl"/>
        </authorList>
    </citation>
    <scope>IDENTIFICATION</scope>
</reference>
<protein>
    <recommendedName>
        <fullName evidence="5">JmjC domain-containing protein</fullName>
    </recommendedName>
</protein>
<evidence type="ECO:0000256" key="4">
    <source>
        <dbReference type="SAM" id="MobiDB-lite"/>
    </source>
</evidence>
<feature type="region of interest" description="Disordered" evidence="4">
    <location>
        <begin position="1"/>
        <end position="32"/>
    </location>
</feature>
<feature type="domain" description="JmjC" evidence="5">
    <location>
        <begin position="530"/>
        <end position="738"/>
    </location>
</feature>
<feature type="compositionally biased region" description="Basic and acidic residues" evidence="4">
    <location>
        <begin position="19"/>
        <end position="32"/>
    </location>
</feature>
<dbReference type="InterPro" id="IPR045109">
    <property type="entry name" value="LSDs-like"/>
</dbReference>
<dbReference type="InterPro" id="IPR003347">
    <property type="entry name" value="JmjC_dom"/>
</dbReference>
<keyword evidence="7" id="KW-1185">Reference proteome</keyword>
<dbReference type="Proteomes" id="UP000007875">
    <property type="component" value="Unassembled WGS sequence"/>
</dbReference>
<evidence type="ECO:0000259" key="5">
    <source>
        <dbReference type="PROSITE" id="PS51184"/>
    </source>
</evidence>
<evidence type="ECO:0000256" key="3">
    <source>
        <dbReference type="ARBA" id="ARBA00023242"/>
    </source>
</evidence>
<dbReference type="Pfam" id="PF02373">
    <property type="entry name" value="JmjC"/>
    <property type="match status" value="1"/>
</dbReference>
<comment type="subcellular location">
    <subcellularLocation>
        <location evidence="1">Nucleus</location>
    </subcellularLocation>
</comment>
<dbReference type="SUPFAM" id="SSF51197">
    <property type="entry name" value="Clavaminate synthase-like"/>
    <property type="match status" value="1"/>
</dbReference>
<accession>H2YD02</accession>
<reference evidence="6" key="3">
    <citation type="submission" date="2025-09" db="UniProtKB">
        <authorList>
            <consortium name="Ensembl"/>
        </authorList>
    </citation>
    <scope>IDENTIFICATION</scope>
</reference>
<dbReference type="GO" id="GO:0000118">
    <property type="term" value="C:histone deacetylase complex"/>
    <property type="evidence" value="ECO:0007669"/>
    <property type="project" value="TreeGrafter"/>
</dbReference>
<evidence type="ECO:0000256" key="2">
    <source>
        <dbReference type="ARBA" id="ARBA00022723"/>
    </source>
</evidence>
<evidence type="ECO:0000313" key="7">
    <source>
        <dbReference type="Proteomes" id="UP000007875"/>
    </source>
</evidence>
<organism evidence="6 7">
    <name type="scientific">Ciona savignyi</name>
    <name type="common">Pacific transparent sea squirt</name>
    <dbReference type="NCBI Taxonomy" id="51511"/>
    <lineage>
        <taxon>Eukaryota</taxon>
        <taxon>Metazoa</taxon>
        <taxon>Chordata</taxon>
        <taxon>Tunicata</taxon>
        <taxon>Ascidiacea</taxon>
        <taxon>Phlebobranchia</taxon>
        <taxon>Cionidae</taxon>
        <taxon>Ciona</taxon>
    </lineage>
</organism>
<keyword evidence="2" id="KW-0479">Metal-binding</keyword>
<reference evidence="7" key="1">
    <citation type="submission" date="2003-08" db="EMBL/GenBank/DDBJ databases">
        <authorList>
            <person name="Birren B."/>
            <person name="Nusbaum C."/>
            <person name="Abebe A."/>
            <person name="Abouelleil A."/>
            <person name="Adekoya E."/>
            <person name="Ait-zahra M."/>
            <person name="Allen N."/>
            <person name="Allen T."/>
            <person name="An P."/>
            <person name="Anderson M."/>
            <person name="Anderson S."/>
            <person name="Arachchi H."/>
            <person name="Armbruster J."/>
            <person name="Bachantsang P."/>
            <person name="Baldwin J."/>
            <person name="Barry A."/>
            <person name="Bayul T."/>
            <person name="Blitshsteyn B."/>
            <person name="Bloom T."/>
            <person name="Blye J."/>
            <person name="Boguslavskiy L."/>
            <person name="Borowsky M."/>
            <person name="Boukhgalter B."/>
            <person name="Brunache A."/>
            <person name="Butler J."/>
            <person name="Calixte N."/>
            <person name="Calvo S."/>
            <person name="Camarata J."/>
            <person name="Campo K."/>
            <person name="Chang J."/>
            <person name="Cheshatsang Y."/>
            <person name="Citroen M."/>
            <person name="Collymore A."/>
            <person name="Considine T."/>
            <person name="Cook A."/>
            <person name="Cooke P."/>
            <person name="Corum B."/>
            <person name="Cuomo C."/>
            <person name="David R."/>
            <person name="Dawoe T."/>
            <person name="Degray S."/>
            <person name="Dodge S."/>
            <person name="Dooley K."/>
            <person name="Dorje P."/>
            <person name="Dorjee K."/>
            <person name="Dorris L."/>
            <person name="Duffey N."/>
            <person name="Dupes A."/>
            <person name="Elkins T."/>
            <person name="Engels R."/>
            <person name="Erickson J."/>
            <person name="Farina A."/>
            <person name="Faro S."/>
            <person name="Ferreira P."/>
            <person name="Fischer H."/>
            <person name="Fitzgerald M."/>
            <person name="Foley K."/>
            <person name="Gage D."/>
            <person name="Galagan J."/>
            <person name="Gearin G."/>
            <person name="Gnerre S."/>
            <person name="Gnirke A."/>
            <person name="Goyette A."/>
            <person name="Graham J."/>
            <person name="Grandbois E."/>
            <person name="Gyaltsen K."/>
            <person name="Hafez N."/>
            <person name="Hagopian D."/>
            <person name="Hagos B."/>
            <person name="Hall J."/>
            <person name="Hatcher B."/>
            <person name="Heller A."/>
            <person name="Higgins H."/>
            <person name="Honan T."/>
            <person name="Horn A."/>
            <person name="Houde N."/>
            <person name="Hughes L."/>
            <person name="Hulme W."/>
            <person name="Husby E."/>
            <person name="Iliev I."/>
            <person name="Jaffe D."/>
            <person name="Jones C."/>
            <person name="Kamal M."/>
            <person name="Kamat A."/>
            <person name="Kamvysselis M."/>
            <person name="Karlsson E."/>
            <person name="Kells C."/>
            <person name="Kieu A."/>
            <person name="Kisner P."/>
            <person name="Kodira C."/>
            <person name="Kulbokas E."/>
            <person name="Labutti K."/>
            <person name="Lama D."/>
            <person name="Landers T."/>
            <person name="Leger J."/>
            <person name="Levine S."/>
            <person name="Lewis D."/>
            <person name="Lewis T."/>
            <person name="Lindblad-toh K."/>
            <person name="Liu X."/>
            <person name="Lokyitsang T."/>
            <person name="Lokyitsang Y."/>
            <person name="Lucien O."/>
            <person name="Lui A."/>
            <person name="Ma L.J."/>
            <person name="Mabbitt R."/>
            <person name="Macdonald J."/>
            <person name="Maclean C."/>
            <person name="Major J."/>
            <person name="Manning J."/>
            <person name="Marabella R."/>
            <person name="Maru K."/>
            <person name="Matthews C."/>
            <person name="Mauceli E."/>
            <person name="Mccarthy M."/>
            <person name="Mcdonough S."/>
            <person name="Mcghee T."/>
            <person name="Meldrim J."/>
            <person name="Meneus L."/>
            <person name="Mesirov J."/>
            <person name="Mihalev A."/>
            <person name="Mihova T."/>
            <person name="Mikkelsen T."/>
            <person name="Mlenga V."/>
            <person name="Moru K."/>
            <person name="Mozes J."/>
            <person name="Mulrain L."/>
            <person name="Munson G."/>
            <person name="Naylor J."/>
            <person name="Newes C."/>
            <person name="Nguyen C."/>
            <person name="Nguyen N."/>
            <person name="Nguyen T."/>
            <person name="Nicol R."/>
            <person name="Nielsen C."/>
            <person name="Nizzari M."/>
            <person name="Norbu C."/>
            <person name="Norbu N."/>
            <person name="O'donnell P."/>
            <person name="Okoawo O."/>
            <person name="O'leary S."/>
            <person name="Omotosho B."/>
            <person name="O'neill K."/>
            <person name="Osman S."/>
            <person name="Parker S."/>
            <person name="Perrin D."/>
            <person name="Phunkhang P."/>
            <person name="Piqani B."/>
            <person name="Purcell S."/>
            <person name="Rachupka T."/>
            <person name="Ramasamy U."/>
            <person name="Rameau R."/>
            <person name="Ray V."/>
            <person name="Raymond C."/>
            <person name="Retta R."/>
            <person name="Richardson S."/>
            <person name="Rise C."/>
            <person name="Rodriguez J."/>
            <person name="Rogers J."/>
            <person name="Rogov P."/>
            <person name="Rutman M."/>
            <person name="Schupbach R."/>
            <person name="Seaman C."/>
            <person name="Settipalli S."/>
            <person name="Sharpe T."/>
            <person name="Sheridan J."/>
            <person name="Sherpa N."/>
            <person name="Shi J."/>
            <person name="Smirnov S."/>
            <person name="Smith C."/>
            <person name="Sougnez C."/>
            <person name="Spencer B."/>
            <person name="Stalker J."/>
            <person name="Stange-thomann N."/>
            <person name="Stavropoulos S."/>
            <person name="Stetson K."/>
            <person name="Stone C."/>
            <person name="Stone S."/>
            <person name="Stubbs M."/>
            <person name="Talamas J."/>
            <person name="Tchuinga P."/>
            <person name="Tenzing P."/>
            <person name="Tesfaye S."/>
            <person name="Theodore J."/>
            <person name="Thoulutsang Y."/>
            <person name="Topham K."/>
            <person name="Towey S."/>
            <person name="Tsamla T."/>
            <person name="Tsomo N."/>
            <person name="Vallee D."/>
            <person name="Vassiliev H."/>
            <person name="Venkataraman V."/>
            <person name="Vinson J."/>
            <person name="Vo A."/>
            <person name="Wade C."/>
            <person name="Wang S."/>
            <person name="Wangchuk T."/>
            <person name="Wangdi T."/>
            <person name="Whittaker C."/>
            <person name="Wilkinson J."/>
            <person name="Wu Y."/>
            <person name="Wyman D."/>
            <person name="Yadav S."/>
            <person name="Yang S."/>
            <person name="Yang X."/>
            <person name="Yeager S."/>
            <person name="Yee E."/>
            <person name="Young G."/>
            <person name="Zainoun J."/>
            <person name="Zembeck L."/>
            <person name="Zimmer A."/>
            <person name="Zody M."/>
            <person name="Lander E."/>
        </authorList>
    </citation>
    <scope>NUCLEOTIDE SEQUENCE [LARGE SCALE GENOMIC DNA]</scope>
</reference>
<dbReference type="GO" id="GO:0006357">
    <property type="term" value="P:regulation of transcription by RNA polymerase II"/>
    <property type="evidence" value="ECO:0007669"/>
    <property type="project" value="TreeGrafter"/>
</dbReference>
<dbReference type="PROSITE" id="PS51184">
    <property type="entry name" value="JMJC"/>
    <property type="match status" value="1"/>
</dbReference>
<dbReference type="GeneTree" id="ENSGT00940000169223"/>
<keyword evidence="3" id="KW-0539">Nucleus</keyword>
<evidence type="ECO:0000313" key="6">
    <source>
        <dbReference type="Ensembl" id="ENSCSAVP00000003200.1"/>
    </source>
</evidence>
<dbReference type="Ensembl" id="ENSCSAVT00000003249.1">
    <property type="protein sequence ID" value="ENSCSAVP00000003200.1"/>
    <property type="gene ID" value="ENSCSAVG00000001904.1"/>
</dbReference>
<proteinExistence type="predicted"/>
<dbReference type="SMART" id="SM00558">
    <property type="entry name" value="JmjC"/>
    <property type="match status" value="1"/>
</dbReference>
<dbReference type="GO" id="GO:0031490">
    <property type="term" value="F:chromatin DNA binding"/>
    <property type="evidence" value="ECO:0007669"/>
    <property type="project" value="TreeGrafter"/>
</dbReference>
<feature type="compositionally biased region" description="Basic and acidic residues" evidence="4">
    <location>
        <begin position="1"/>
        <end position="11"/>
    </location>
</feature>
<evidence type="ECO:0000256" key="1">
    <source>
        <dbReference type="ARBA" id="ARBA00004123"/>
    </source>
</evidence>
<dbReference type="GO" id="GO:0046872">
    <property type="term" value="F:metal ion binding"/>
    <property type="evidence" value="ECO:0007669"/>
    <property type="project" value="UniProtKB-KW"/>
</dbReference>
<dbReference type="GO" id="GO:0000785">
    <property type="term" value="C:chromatin"/>
    <property type="evidence" value="ECO:0007669"/>
    <property type="project" value="TreeGrafter"/>
</dbReference>
<name>H2YD02_CIOSA</name>
<dbReference type="PANTHER" id="PTHR12549">
    <property type="entry name" value="JMJC DOMAIN-CONTAINING HISTONE DEMETHYLATION PROTEIN"/>
    <property type="match status" value="1"/>
</dbReference>
<sequence length="763" mass="86254">KAEEKTQEKRERRERREKKKEEKERRGDSRLKQTGESFIQDAACHELAGFEGINLNGPLAPPRCRECRSSRRKDNTTVFCRFYGFQKLSFLGDQLQTAGFCDPEDCARSDLALWLPSNQATVKSGLHPQLSSRIELDACRYILDHIGGLFCELVQQEKEALSSADCASYWKRPIPGVREMCDACETTLFNLHWVCSKCGFGVCCDCYKGRRGMATEESEAYDMDKSNSFTWLKCSKGKPHIASQLIPTQIIPSVLGGTHTFKCVVGGTHTLYNVCLVVHTLLNVCETEARTQTNVVQPRLRSGQRKFSEKTISVTFGSNNKTHFVPICTLNFKSLESTSYSKSFSIHIKTDIRSMLLENDLVKLTSVTTFGFYQTIIIFLNNNSLFFFGLIFPPHALKGDIHPSPTLPPAPSSHTWLCDRELLQLIGDCNETKTFQKHWFYGMPVVASGAEKKLTPALWKPSNISAEHGHEPTGNALINCRRGSVITNAFIRDFWNGFESIENRLTDDTGVRMILKLKDWPTTDDFLDTMPHRFKDLMAALPLPEYTSRDGTFNITSYLPNYFVRPDLGPKMYIAYGGLLPIISSQSGTTNLHLDISDACNLMVYVGIIKEGDADAAQIERARKGKPGALWHIFKASDTDKIRQLILKIKHEKGMVVPEGHDPIHDQEIYLDKQLRRRLKTEYGVEGYPIVQCEGDSVFIPAGAPHQVFNLHSCIKVAEDFVSPEHVDKCFKLTNEFRALSSTHSNHEDKLQLKNIIYHTVKE</sequence>
<dbReference type="Gene3D" id="2.60.120.650">
    <property type="entry name" value="Cupin"/>
    <property type="match status" value="1"/>
</dbReference>